<dbReference type="SMART" id="SM00530">
    <property type="entry name" value="HTH_XRE"/>
    <property type="match status" value="1"/>
</dbReference>
<evidence type="ECO:0000259" key="1">
    <source>
        <dbReference type="PROSITE" id="PS50943"/>
    </source>
</evidence>
<sequence>MPQPKDLDPYASPRAFYGAELRRLREAAGLSQEQLGEKVFCSGNYVGRFEAATRRPQPDVSRLFDEALGSGQHFQRLCELARQSKHAEYFADAAELEKQARTISEYAPMLVPGLLQTESYARAITCATLPLAPQEEVEKHVRTRMDRQRLLADPTTPQLWAVLHETVLRIPMGGADVMREQLLHIAELARSRRVLVQVLPFTAAAHALLNGMASVMTFSDAPPVVYTEGAGTGQLIEDPALVEQCRRSYDLVRAAALSPVESLTMLESVAEGYGTP</sequence>
<dbReference type="InterPro" id="IPR010982">
    <property type="entry name" value="Lambda_DNA-bd_dom_sf"/>
</dbReference>
<dbReference type="InterPro" id="IPR043917">
    <property type="entry name" value="DUF5753"/>
</dbReference>
<dbReference type="RefSeq" id="WP_344386062.1">
    <property type="nucleotide sequence ID" value="NZ_BAAATA010000052.1"/>
</dbReference>
<gene>
    <name evidence="2" type="ORF">GCM10010406_53610</name>
</gene>
<evidence type="ECO:0000313" key="2">
    <source>
        <dbReference type="EMBL" id="GAA2510504.1"/>
    </source>
</evidence>
<dbReference type="Proteomes" id="UP001501358">
    <property type="component" value="Unassembled WGS sequence"/>
</dbReference>
<dbReference type="Gene3D" id="1.10.260.40">
    <property type="entry name" value="lambda repressor-like DNA-binding domains"/>
    <property type="match status" value="1"/>
</dbReference>
<protein>
    <submittedName>
        <fullName evidence="2">Helix-turn-helix transcriptional regulator</fullName>
    </submittedName>
</protein>
<reference evidence="3" key="1">
    <citation type="journal article" date="2019" name="Int. J. Syst. Evol. Microbiol.">
        <title>The Global Catalogue of Microorganisms (GCM) 10K type strain sequencing project: providing services to taxonomists for standard genome sequencing and annotation.</title>
        <authorList>
            <consortium name="The Broad Institute Genomics Platform"/>
            <consortium name="The Broad Institute Genome Sequencing Center for Infectious Disease"/>
            <person name="Wu L."/>
            <person name="Ma J."/>
        </authorList>
    </citation>
    <scope>NUCLEOTIDE SEQUENCE [LARGE SCALE GENOMIC DNA]</scope>
    <source>
        <strain evidence="3">JCM 6307</strain>
    </source>
</reference>
<keyword evidence="3" id="KW-1185">Reference proteome</keyword>
<organism evidence="2 3">
    <name type="scientific">Streptomyces thermolineatus</name>
    <dbReference type="NCBI Taxonomy" id="44033"/>
    <lineage>
        <taxon>Bacteria</taxon>
        <taxon>Bacillati</taxon>
        <taxon>Actinomycetota</taxon>
        <taxon>Actinomycetes</taxon>
        <taxon>Kitasatosporales</taxon>
        <taxon>Streptomycetaceae</taxon>
        <taxon>Streptomyces</taxon>
    </lineage>
</organism>
<feature type="domain" description="HTH cro/C1-type" evidence="1">
    <location>
        <begin position="21"/>
        <end position="74"/>
    </location>
</feature>
<evidence type="ECO:0000313" key="3">
    <source>
        <dbReference type="Proteomes" id="UP001501358"/>
    </source>
</evidence>
<dbReference type="PROSITE" id="PS50943">
    <property type="entry name" value="HTH_CROC1"/>
    <property type="match status" value="1"/>
</dbReference>
<name>A0ABP6AB92_9ACTN</name>
<dbReference type="Pfam" id="PF13560">
    <property type="entry name" value="HTH_31"/>
    <property type="match status" value="1"/>
</dbReference>
<dbReference type="Pfam" id="PF19054">
    <property type="entry name" value="DUF5753"/>
    <property type="match status" value="1"/>
</dbReference>
<dbReference type="SUPFAM" id="SSF47413">
    <property type="entry name" value="lambda repressor-like DNA-binding domains"/>
    <property type="match status" value="1"/>
</dbReference>
<proteinExistence type="predicted"/>
<dbReference type="EMBL" id="BAAATA010000052">
    <property type="protein sequence ID" value="GAA2510504.1"/>
    <property type="molecule type" value="Genomic_DNA"/>
</dbReference>
<comment type="caution">
    <text evidence="2">The sequence shown here is derived from an EMBL/GenBank/DDBJ whole genome shotgun (WGS) entry which is preliminary data.</text>
</comment>
<accession>A0ABP6AB92</accession>
<dbReference type="CDD" id="cd00093">
    <property type="entry name" value="HTH_XRE"/>
    <property type="match status" value="1"/>
</dbReference>
<dbReference type="InterPro" id="IPR001387">
    <property type="entry name" value="Cro/C1-type_HTH"/>
</dbReference>